<protein>
    <submittedName>
        <fullName evidence="1">Uncharacterized protein</fullName>
    </submittedName>
</protein>
<sequence length="117" mass="13554">MISSMLLPKILTEKFGCENVHTLRTVICGFSIGSNVYLRWDFMMTASVAFGLINGPYSSAQTFLHRRNGNTVSDYKQREHRIHYGCFFWNVHDLFGQYSGVGEPYIILCPEQWRFFG</sequence>
<gene>
    <name evidence="1" type="ORF">AVEN_190545_1</name>
</gene>
<accession>A0A4Y2CFJ9</accession>
<name>A0A4Y2CFJ9_ARAVE</name>
<evidence type="ECO:0000313" key="1">
    <source>
        <dbReference type="EMBL" id="GBM02105.1"/>
    </source>
</evidence>
<dbReference type="AlphaFoldDB" id="A0A4Y2CFJ9"/>
<proteinExistence type="predicted"/>
<dbReference type="Proteomes" id="UP000499080">
    <property type="component" value="Unassembled WGS sequence"/>
</dbReference>
<keyword evidence="2" id="KW-1185">Reference proteome</keyword>
<organism evidence="1 2">
    <name type="scientific">Araneus ventricosus</name>
    <name type="common">Orbweaver spider</name>
    <name type="synonym">Epeira ventricosa</name>
    <dbReference type="NCBI Taxonomy" id="182803"/>
    <lineage>
        <taxon>Eukaryota</taxon>
        <taxon>Metazoa</taxon>
        <taxon>Ecdysozoa</taxon>
        <taxon>Arthropoda</taxon>
        <taxon>Chelicerata</taxon>
        <taxon>Arachnida</taxon>
        <taxon>Araneae</taxon>
        <taxon>Araneomorphae</taxon>
        <taxon>Entelegynae</taxon>
        <taxon>Araneoidea</taxon>
        <taxon>Araneidae</taxon>
        <taxon>Araneus</taxon>
    </lineage>
</organism>
<reference evidence="1 2" key="1">
    <citation type="journal article" date="2019" name="Sci. Rep.">
        <title>Orb-weaving spider Araneus ventricosus genome elucidates the spidroin gene catalogue.</title>
        <authorList>
            <person name="Kono N."/>
            <person name="Nakamura H."/>
            <person name="Ohtoshi R."/>
            <person name="Moran D.A.P."/>
            <person name="Shinohara A."/>
            <person name="Yoshida Y."/>
            <person name="Fujiwara M."/>
            <person name="Mori M."/>
            <person name="Tomita M."/>
            <person name="Arakawa K."/>
        </authorList>
    </citation>
    <scope>NUCLEOTIDE SEQUENCE [LARGE SCALE GENOMIC DNA]</scope>
</reference>
<evidence type="ECO:0000313" key="2">
    <source>
        <dbReference type="Proteomes" id="UP000499080"/>
    </source>
</evidence>
<comment type="caution">
    <text evidence="1">The sequence shown here is derived from an EMBL/GenBank/DDBJ whole genome shotgun (WGS) entry which is preliminary data.</text>
</comment>
<dbReference type="OrthoDB" id="78663at2759"/>
<dbReference type="EMBL" id="BGPR01000177">
    <property type="protein sequence ID" value="GBM02105.1"/>
    <property type="molecule type" value="Genomic_DNA"/>
</dbReference>